<dbReference type="EMBL" id="RCHS01003956">
    <property type="protein sequence ID" value="RMX38682.1"/>
    <property type="molecule type" value="Genomic_DNA"/>
</dbReference>
<organism evidence="1 2">
    <name type="scientific">Pocillopora damicornis</name>
    <name type="common">Cauliflower coral</name>
    <name type="synonym">Millepora damicornis</name>
    <dbReference type="NCBI Taxonomy" id="46731"/>
    <lineage>
        <taxon>Eukaryota</taxon>
        <taxon>Metazoa</taxon>
        <taxon>Cnidaria</taxon>
        <taxon>Anthozoa</taxon>
        <taxon>Hexacorallia</taxon>
        <taxon>Scleractinia</taxon>
        <taxon>Astrocoeniina</taxon>
        <taxon>Pocilloporidae</taxon>
        <taxon>Pocillopora</taxon>
    </lineage>
</organism>
<keyword evidence="2" id="KW-1185">Reference proteome</keyword>
<evidence type="ECO:0000313" key="1">
    <source>
        <dbReference type="EMBL" id="RMX38682.1"/>
    </source>
</evidence>
<protein>
    <submittedName>
        <fullName evidence="1">Uncharacterized protein</fullName>
    </submittedName>
</protein>
<accession>A0A3M6TBC3</accession>
<evidence type="ECO:0000313" key="2">
    <source>
        <dbReference type="Proteomes" id="UP000275408"/>
    </source>
</evidence>
<comment type="caution">
    <text evidence="1">The sequence shown here is derived from an EMBL/GenBank/DDBJ whole genome shotgun (WGS) entry which is preliminary data.</text>
</comment>
<gene>
    <name evidence="1" type="ORF">pdam_00005939</name>
</gene>
<reference evidence="1 2" key="1">
    <citation type="journal article" date="2018" name="Sci. Rep.">
        <title>Comparative analysis of the Pocillopora damicornis genome highlights role of immune system in coral evolution.</title>
        <authorList>
            <person name="Cunning R."/>
            <person name="Bay R.A."/>
            <person name="Gillette P."/>
            <person name="Baker A.C."/>
            <person name="Traylor-Knowles N."/>
        </authorList>
    </citation>
    <scope>NUCLEOTIDE SEQUENCE [LARGE SCALE GENOMIC DNA]</scope>
    <source>
        <strain evidence="1">RSMAS</strain>
        <tissue evidence="1">Whole animal</tissue>
    </source>
</reference>
<dbReference type="AlphaFoldDB" id="A0A3M6TBC3"/>
<proteinExistence type="predicted"/>
<name>A0A3M6TBC3_POCDA</name>
<dbReference type="Proteomes" id="UP000275408">
    <property type="component" value="Unassembled WGS sequence"/>
</dbReference>
<sequence>MATTLVRSEIELLTQAQLAEKITISSQECTGKFLFKGYSAICHLQSGHLGKTLENLHSHAARIIYNLKDILNEESLKIAKWKTLAYISRTNSLLPKQLCTSIINKRQSISYRGAVLWNATTSKKSDIASQPDRTALD</sequence>